<organism evidence="2">
    <name type="scientific">Streptomyces sp. NBC_01393</name>
    <dbReference type="NCBI Taxonomy" id="2903851"/>
    <lineage>
        <taxon>Bacteria</taxon>
        <taxon>Bacillati</taxon>
        <taxon>Actinomycetota</taxon>
        <taxon>Actinomycetes</taxon>
        <taxon>Kitasatosporales</taxon>
        <taxon>Streptomycetaceae</taxon>
        <taxon>Streptomyces</taxon>
    </lineage>
</organism>
<reference evidence="2" key="1">
    <citation type="submission" date="2022-10" db="EMBL/GenBank/DDBJ databases">
        <title>The complete genomes of actinobacterial strains from the NBC collection.</title>
        <authorList>
            <person name="Joergensen T.S."/>
            <person name="Alvarez Arevalo M."/>
            <person name="Sterndorff E.B."/>
            <person name="Faurdal D."/>
            <person name="Vuksanovic O."/>
            <person name="Mourched A.-S."/>
            <person name="Charusanti P."/>
            <person name="Shaw S."/>
            <person name="Blin K."/>
            <person name="Weber T."/>
        </authorList>
    </citation>
    <scope>NUCLEOTIDE SEQUENCE</scope>
    <source>
        <strain evidence="2">NBC_01393</strain>
    </source>
</reference>
<feature type="compositionally biased region" description="Basic and acidic residues" evidence="1">
    <location>
        <begin position="1"/>
        <end position="15"/>
    </location>
</feature>
<protein>
    <submittedName>
        <fullName evidence="2">Uncharacterized protein</fullName>
    </submittedName>
</protein>
<dbReference type="EMBL" id="CP109546">
    <property type="protein sequence ID" value="WTZ10018.1"/>
    <property type="molecule type" value="Genomic_DNA"/>
</dbReference>
<evidence type="ECO:0000313" key="2">
    <source>
        <dbReference type="EMBL" id="WTZ10018.1"/>
    </source>
</evidence>
<dbReference type="AlphaFoldDB" id="A0AAU3HWX2"/>
<gene>
    <name evidence="2" type="ORF">OG699_19715</name>
</gene>
<feature type="compositionally biased region" description="Basic and acidic residues" evidence="1">
    <location>
        <begin position="23"/>
        <end position="33"/>
    </location>
</feature>
<accession>A0AAU3HWX2</accession>
<feature type="region of interest" description="Disordered" evidence="1">
    <location>
        <begin position="1"/>
        <end position="69"/>
    </location>
</feature>
<name>A0AAU3HWX2_9ACTN</name>
<proteinExistence type="predicted"/>
<sequence length="69" mass="7966">MSMQDQFKDKAERMKQQGKKKTRPEGRQDEASRRAPAGRDNAPARDGARPDAERAQREAQDRFDQDYDA</sequence>
<feature type="compositionally biased region" description="Basic and acidic residues" evidence="1">
    <location>
        <begin position="42"/>
        <end position="69"/>
    </location>
</feature>
<evidence type="ECO:0000256" key="1">
    <source>
        <dbReference type="SAM" id="MobiDB-lite"/>
    </source>
</evidence>